<evidence type="ECO:0000256" key="1">
    <source>
        <dbReference type="ARBA" id="ARBA00022729"/>
    </source>
</evidence>
<keyword evidence="1" id="KW-0732">Signal</keyword>
<dbReference type="CDD" id="cd13589">
    <property type="entry name" value="PBP2_polyamine_RpCGA009"/>
    <property type="match status" value="1"/>
</dbReference>
<evidence type="ECO:0000313" key="2">
    <source>
        <dbReference type="EMBL" id="AOK17094.1"/>
    </source>
</evidence>
<dbReference type="GO" id="GO:0030288">
    <property type="term" value="C:outer membrane-bounded periplasmic space"/>
    <property type="evidence" value="ECO:0007669"/>
    <property type="project" value="TreeGrafter"/>
</dbReference>
<dbReference type="EMBL" id="CP013443">
    <property type="protein sequence ID" value="AOK17094.1"/>
    <property type="molecule type" value="Genomic_DNA"/>
</dbReference>
<dbReference type="SUPFAM" id="SSF53850">
    <property type="entry name" value="Periplasmic binding protein-like II"/>
    <property type="match status" value="1"/>
</dbReference>
<organism evidence="2 3">
    <name type="scientific">Burkholderia cepacia</name>
    <name type="common">Pseudomonas cepacia</name>
    <dbReference type="NCBI Taxonomy" id="292"/>
    <lineage>
        <taxon>Bacteria</taxon>
        <taxon>Pseudomonadati</taxon>
        <taxon>Pseudomonadota</taxon>
        <taxon>Betaproteobacteria</taxon>
        <taxon>Burkholderiales</taxon>
        <taxon>Burkholderiaceae</taxon>
        <taxon>Burkholderia</taxon>
        <taxon>Burkholderia cepacia complex</taxon>
    </lineage>
</organism>
<proteinExistence type="predicted"/>
<reference evidence="2 3" key="1">
    <citation type="submission" date="2015-12" db="EMBL/GenBank/DDBJ databases">
        <title>Diversity of Burkholderia near neighbor genomes.</title>
        <authorList>
            <person name="Sahl J."/>
            <person name="Wagner D."/>
            <person name="Keim P."/>
        </authorList>
    </citation>
    <scope>NUCLEOTIDE SEQUENCE [LARGE SCALE GENOMIC DNA]</scope>
    <source>
        <strain evidence="2 3">MSMB1184WGS</strain>
    </source>
</reference>
<dbReference type="InterPro" id="IPR006059">
    <property type="entry name" value="SBP"/>
</dbReference>
<dbReference type="Pfam" id="PF13416">
    <property type="entry name" value="SBP_bac_8"/>
    <property type="match status" value="1"/>
</dbReference>
<dbReference type="GO" id="GO:0030975">
    <property type="term" value="F:thiamine binding"/>
    <property type="evidence" value="ECO:0007669"/>
    <property type="project" value="TreeGrafter"/>
</dbReference>
<name>A0A1B4PT15_BURCE</name>
<dbReference type="PANTHER" id="PTHR30006:SF2">
    <property type="entry name" value="ABC TRANSPORTER SUBSTRATE-BINDING PROTEIN"/>
    <property type="match status" value="1"/>
</dbReference>
<dbReference type="GO" id="GO:0030976">
    <property type="term" value="F:thiamine pyrophosphate binding"/>
    <property type="evidence" value="ECO:0007669"/>
    <property type="project" value="TreeGrafter"/>
</dbReference>
<gene>
    <name evidence="2" type="ORF">WT26_14450</name>
</gene>
<dbReference type="PANTHER" id="PTHR30006">
    <property type="entry name" value="THIAMINE-BINDING PERIPLASMIC PROTEIN-RELATED"/>
    <property type="match status" value="1"/>
</dbReference>
<dbReference type="GO" id="GO:0015888">
    <property type="term" value="P:thiamine transport"/>
    <property type="evidence" value="ECO:0007669"/>
    <property type="project" value="TreeGrafter"/>
</dbReference>
<dbReference type="Gene3D" id="3.40.190.10">
    <property type="entry name" value="Periplasmic binding protein-like II"/>
    <property type="match status" value="2"/>
</dbReference>
<dbReference type="RefSeq" id="WP_069270351.1">
    <property type="nucleotide sequence ID" value="NZ_CP013443.1"/>
</dbReference>
<sequence length="357" mass="37738">MRKEAGKSHCARCRRWFVAIGALAITGWQGVIAAAPMLVVAGYGGSSETMFRTQVLAPFAQAHGVSITYVAGTSATNLARLQAQRAHPQIDVAILDDGPMQQAVTMGLCQPLTPSPVYADVYGIAKVNGEGMSVGIGIVATGLAYNTKLFAEQRWKPPTSWTALGDPRFHRRVLVPSISNTYGLQTLLAVARVEGGDAQHIDPGFAYMARHVAPSVLSFETASGTISELFQTGAVVLGVWGSGRTLALARTGFPVAFVVPKEGAQALLTTACVVNGSAHAALAQTLVQDLVSPRVQCILAAQAGWGPTNQTVTLDPAVAKTVVYGADAVAHLVPVDWKTVNAQRAAWTARWTREIER</sequence>
<accession>A0A1B4PT15</accession>
<evidence type="ECO:0000313" key="3">
    <source>
        <dbReference type="Proteomes" id="UP000094776"/>
    </source>
</evidence>
<protein>
    <submittedName>
        <fullName evidence="2">Branched-chain amino acid ABC transporter substrate-binding protein</fullName>
    </submittedName>
</protein>
<dbReference type="AlphaFoldDB" id="A0A1B4PT15"/>
<dbReference type="Proteomes" id="UP000094776">
    <property type="component" value="Chromosome 1"/>
</dbReference>